<keyword evidence="1" id="KW-0175">Coiled coil</keyword>
<dbReference type="InterPro" id="IPR018540">
    <property type="entry name" value="Spo0E-like"/>
</dbReference>
<evidence type="ECO:0000313" key="3">
    <source>
        <dbReference type="EMBL" id="PSK11017.1"/>
    </source>
</evidence>
<dbReference type="InterPro" id="IPR037208">
    <property type="entry name" value="Spo0E-like_sf"/>
</dbReference>
<gene>
    <name evidence="3" type="ORF">C7R92_10985</name>
</gene>
<dbReference type="Proteomes" id="UP000241645">
    <property type="component" value="Unassembled WGS sequence"/>
</dbReference>
<dbReference type="Gene3D" id="4.10.280.10">
    <property type="entry name" value="Helix-loop-helix DNA-binding domain"/>
    <property type="match status" value="1"/>
</dbReference>
<feature type="coiled-coil region" evidence="1">
    <location>
        <begin position="50"/>
        <end position="77"/>
    </location>
</feature>
<organism evidence="3 4">
    <name type="scientific">Brevibacillus porteri</name>
    <dbReference type="NCBI Taxonomy" id="2126350"/>
    <lineage>
        <taxon>Bacteria</taxon>
        <taxon>Bacillati</taxon>
        <taxon>Bacillota</taxon>
        <taxon>Bacilli</taxon>
        <taxon>Bacillales</taxon>
        <taxon>Paenibacillaceae</taxon>
        <taxon>Brevibacillus</taxon>
    </lineage>
</organism>
<keyword evidence="4" id="KW-1185">Reference proteome</keyword>
<evidence type="ECO:0000256" key="1">
    <source>
        <dbReference type="SAM" id="Coils"/>
    </source>
</evidence>
<dbReference type="Pfam" id="PF09388">
    <property type="entry name" value="SpoOE-like"/>
    <property type="match status" value="1"/>
</dbReference>
<dbReference type="InterPro" id="IPR036638">
    <property type="entry name" value="HLH_DNA-bd_sf"/>
</dbReference>
<comment type="caution">
    <text evidence="3">The sequence shown here is derived from an EMBL/GenBank/DDBJ whole genome shotgun (WGS) entry which is preliminary data.</text>
</comment>
<evidence type="ECO:0000256" key="2">
    <source>
        <dbReference type="SAM" id="MobiDB-lite"/>
    </source>
</evidence>
<feature type="region of interest" description="Disordered" evidence="2">
    <location>
        <begin position="20"/>
        <end position="44"/>
    </location>
</feature>
<proteinExistence type="predicted"/>
<dbReference type="EMBL" id="PXZO01000018">
    <property type="protein sequence ID" value="PSK11017.1"/>
    <property type="molecule type" value="Genomic_DNA"/>
</dbReference>
<protein>
    <submittedName>
        <fullName evidence="3">Aspartyl-phosphate phosphatase Spo0E family protein</fullName>
    </submittedName>
</protein>
<accession>A0ABX5FSC3</accession>
<evidence type="ECO:0000313" key="4">
    <source>
        <dbReference type="Proteomes" id="UP000241645"/>
    </source>
</evidence>
<dbReference type="SUPFAM" id="SSF140500">
    <property type="entry name" value="BAS1536-like"/>
    <property type="match status" value="1"/>
</dbReference>
<sequence>MITIGAIAYKKGVPPLHQVKGTPTRGAVTAPTSKCTTLPLDREGGTNQDIEHLKTIVEKLREQLVELFLEKNDLLHEDVVELSQRLDQYILVIQSKMMKKECEQA</sequence>
<reference evidence="3 4" key="1">
    <citation type="submission" date="2018-03" db="EMBL/GenBank/DDBJ databases">
        <title>Brevisbacillus phylogenomics.</title>
        <authorList>
            <person name="Dunlap C."/>
        </authorList>
    </citation>
    <scope>NUCLEOTIDE SEQUENCE [LARGE SCALE GENOMIC DNA]</scope>
    <source>
        <strain evidence="3 4">NRRL B-41110</strain>
    </source>
</reference>
<name>A0ABX5FSC3_9BACL</name>